<evidence type="ECO:0000313" key="1">
    <source>
        <dbReference type="EMBL" id="KKN65616.1"/>
    </source>
</evidence>
<name>A0A0F9UWP8_9ZZZZ</name>
<gene>
    <name evidence="1" type="ORF">LCGC14_0479320</name>
</gene>
<dbReference type="EMBL" id="LAZR01000519">
    <property type="protein sequence ID" value="KKN65616.1"/>
    <property type="molecule type" value="Genomic_DNA"/>
</dbReference>
<protein>
    <submittedName>
        <fullName evidence="1">Uncharacterized protein</fullName>
    </submittedName>
</protein>
<sequence length="173" mass="18883">MSWVVRVVVLPGVENVCPQMPDIWLEQLRYAGMVRVHRGDQVFDLLPPGGVDNTKVWAEQTAGRMASFGYNAVAAPVHHDCCCCGDVLVKDKSIAIGICVNCTKVRIRGRFDDGALGFEGYVPLKKAVIRAGGALGSSECMLKVLNLFVVREYRVRIQDLEIVDDLGTCGTGE</sequence>
<organism evidence="1">
    <name type="scientific">marine sediment metagenome</name>
    <dbReference type="NCBI Taxonomy" id="412755"/>
    <lineage>
        <taxon>unclassified sequences</taxon>
        <taxon>metagenomes</taxon>
        <taxon>ecological metagenomes</taxon>
    </lineage>
</organism>
<proteinExistence type="predicted"/>
<reference evidence="1" key="1">
    <citation type="journal article" date="2015" name="Nature">
        <title>Complex archaea that bridge the gap between prokaryotes and eukaryotes.</title>
        <authorList>
            <person name="Spang A."/>
            <person name="Saw J.H."/>
            <person name="Jorgensen S.L."/>
            <person name="Zaremba-Niedzwiedzka K."/>
            <person name="Martijn J."/>
            <person name="Lind A.E."/>
            <person name="van Eijk R."/>
            <person name="Schleper C."/>
            <person name="Guy L."/>
            <person name="Ettema T.J."/>
        </authorList>
    </citation>
    <scope>NUCLEOTIDE SEQUENCE</scope>
</reference>
<dbReference type="AlphaFoldDB" id="A0A0F9UWP8"/>
<comment type="caution">
    <text evidence="1">The sequence shown here is derived from an EMBL/GenBank/DDBJ whole genome shotgun (WGS) entry which is preliminary data.</text>
</comment>
<accession>A0A0F9UWP8</accession>